<protein>
    <recommendedName>
        <fullName evidence="4">GlcNAc-PI de-N-acetylase</fullName>
    </recommendedName>
</protein>
<dbReference type="KEGG" id="nyu:D7D52_07740"/>
<evidence type="ECO:0000256" key="1">
    <source>
        <dbReference type="ARBA" id="ARBA00022833"/>
    </source>
</evidence>
<organism evidence="2 3">
    <name type="scientific">Nocardia yunnanensis</name>
    <dbReference type="NCBI Taxonomy" id="2382165"/>
    <lineage>
        <taxon>Bacteria</taxon>
        <taxon>Bacillati</taxon>
        <taxon>Actinomycetota</taxon>
        <taxon>Actinomycetes</taxon>
        <taxon>Mycobacteriales</taxon>
        <taxon>Nocardiaceae</taxon>
        <taxon>Nocardia</taxon>
    </lineage>
</organism>
<dbReference type="OrthoDB" id="158614at2"/>
<evidence type="ECO:0000313" key="2">
    <source>
        <dbReference type="EMBL" id="AYF73770.1"/>
    </source>
</evidence>
<accession>A0A386Z823</accession>
<dbReference type="InterPro" id="IPR024078">
    <property type="entry name" value="LmbE-like_dom_sf"/>
</dbReference>
<dbReference type="GO" id="GO:0016137">
    <property type="term" value="P:glycoside metabolic process"/>
    <property type="evidence" value="ECO:0007669"/>
    <property type="project" value="UniProtKB-ARBA"/>
</dbReference>
<dbReference type="Proteomes" id="UP000267164">
    <property type="component" value="Chromosome"/>
</dbReference>
<gene>
    <name evidence="2" type="ORF">D7D52_07740</name>
</gene>
<dbReference type="SUPFAM" id="SSF102588">
    <property type="entry name" value="LmbE-like"/>
    <property type="match status" value="1"/>
</dbReference>
<dbReference type="PANTHER" id="PTHR12993:SF26">
    <property type="entry name" value="1D-MYO-INOSITOL 2-ACETAMIDO-2-DEOXY-ALPHA-D-GLUCOPYRANOSIDE DEACETYLASE"/>
    <property type="match status" value="1"/>
</dbReference>
<evidence type="ECO:0008006" key="4">
    <source>
        <dbReference type="Google" id="ProtNLM"/>
    </source>
</evidence>
<evidence type="ECO:0000313" key="3">
    <source>
        <dbReference type="Proteomes" id="UP000267164"/>
    </source>
</evidence>
<dbReference type="Gene3D" id="3.40.50.10320">
    <property type="entry name" value="LmbE-like"/>
    <property type="match status" value="1"/>
</dbReference>
<name>A0A386Z823_9NOCA</name>
<dbReference type="AlphaFoldDB" id="A0A386Z823"/>
<dbReference type="EMBL" id="CP032568">
    <property type="protein sequence ID" value="AYF73770.1"/>
    <property type="molecule type" value="Genomic_DNA"/>
</dbReference>
<sequence length="153" mass="16116">MATVVAFHAHPDDEIILTGGTLAKLAADGHRTVIAVASDGHRELPDGAAAPRLRELRASAEVLGVTRVEHLGYADSGHGPILYPNPPGRTLFVRADIDEAAQRLAALLADEQPAVLLSYDRHGGYGHRDHVRVHEVGALPDILATAPTGPQPG</sequence>
<keyword evidence="3" id="KW-1185">Reference proteome</keyword>
<dbReference type="PANTHER" id="PTHR12993">
    <property type="entry name" value="N-ACETYLGLUCOSAMINYL-PHOSPHATIDYLINOSITOL DE-N-ACETYLASE-RELATED"/>
    <property type="match status" value="1"/>
</dbReference>
<dbReference type="RefSeq" id="WP_120735696.1">
    <property type="nucleotide sequence ID" value="NZ_CP032568.1"/>
</dbReference>
<dbReference type="Pfam" id="PF02585">
    <property type="entry name" value="PIG-L"/>
    <property type="match status" value="1"/>
</dbReference>
<dbReference type="GO" id="GO:0016811">
    <property type="term" value="F:hydrolase activity, acting on carbon-nitrogen (but not peptide) bonds, in linear amides"/>
    <property type="evidence" value="ECO:0007669"/>
    <property type="project" value="TreeGrafter"/>
</dbReference>
<dbReference type="InterPro" id="IPR003737">
    <property type="entry name" value="GlcNAc_PI_deacetylase-related"/>
</dbReference>
<keyword evidence="1" id="KW-0862">Zinc</keyword>
<proteinExistence type="predicted"/>
<reference evidence="2 3" key="1">
    <citation type="submission" date="2018-09" db="EMBL/GenBank/DDBJ databases">
        <title>Nocardia yunnanensis sp. nov., an actinomycete isolated from a soil sample.</title>
        <authorList>
            <person name="Zhang J."/>
        </authorList>
    </citation>
    <scope>NUCLEOTIDE SEQUENCE [LARGE SCALE GENOMIC DNA]</scope>
    <source>
        <strain evidence="2 3">CFHS0054</strain>
    </source>
</reference>